<organism evidence="1 2">
    <name type="scientific">Kribbella aluminosa</name>
    <dbReference type="NCBI Taxonomy" id="416017"/>
    <lineage>
        <taxon>Bacteria</taxon>
        <taxon>Bacillati</taxon>
        <taxon>Actinomycetota</taxon>
        <taxon>Actinomycetes</taxon>
        <taxon>Propionibacteriales</taxon>
        <taxon>Kribbellaceae</taxon>
        <taxon>Kribbella</taxon>
    </lineage>
</organism>
<gene>
    <name evidence="1" type="ORF">JOF29_007128</name>
</gene>
<reference evidence="1 2" key="1">
    <citation type="submission" date="2021-03" db="EMBL/GenBank/DDBJ databases">
        <title>Sequencing the genomes of 1000 actinobacteria strains.</title>
        <authorList>
            <person name="Klenk H.-P."/>
        </authorList>
    </citation>
    <scope>NUCLEOTIDE SEQUENCE [LARGE SCALE GENOMIC DNA]</scope>
    <source>
        <strain evidence="1 2">DSM 18824</strain>
    </source>
</reference>
<dbReference type="Pfam" id="PF09957">
    <property type="entry name" value="VapB_antitoxin"/>
    <property type="match status" value="1"/>
</dbReference>
<dbReference type="EMBL" id="JAGINT010000002">
    <property type="protein sequence ID" value="MBP2356018.1"/>
    <property type="molecule type" value="Genomic_DNA"/>
</dbReference>
<sequence>MAMTSVDLDPELVERARALTGERSNRAVLDLALRRLIASKQKGAMIDGIAALSDLESELGAPVVAPGQAKPQTQAS</sequence>
<evidence type="ECO:0008006" key="3">
    <source>
        <dbReference type="Google" id="ProtNLM"/>
    </source>
</evidence>
<dbReference type="RefSeq" id="WP_209698604.1">
    <property type="nucleotide sequence ID" value="NZ_BAAAVU010000005.1"/>
</dbReference>
<proteinExistence type="predicted"/>
<comment type="caution">
    <text evidence="1">The sequence shown here is derived from an EMBL/GenBank/DDBJ whole genome shotgun (WGS) entry which is preliminary data.</text>
</comment>
<dbReference type="Proteomes" id="UP000755585">
    <property type="component" value="Unassembled WGS sequence"/>
</dbReference>
<evidence type="ECO:0000313" key="1">
    <source>
        <dbReference type="EMBL" id="MBP2356018.1"/>
    </source>
</evidence>
<evidence type="ECO:0000313" key="2">
    <source>
        <dbReference type="Proteomes" id="UP000755585"/>
    </source>
</evidence>
<keyword evidence="2" id="KW-1185">Reference proteome</keyword>
<accession>A0ABS4UWM6</accession>
<protein>
    <recommendedName>
        <fullName evidence="3">VapB protein of antitoxin of type II toxin-antitoxin system</fullName>
    </recommendedName>
</protein>
<dbReference type="InterPro" id="IPR019239">
    <property type="entry name" value="VapB_antitoxin"/>
</dbReference>
<name>A0ABS4UWM6_9ACTN</name>